<keyword evidence="3" id="KW-1185">Reference proteome</keyword>
<keyword evidence="1" id="KW-1133">Transmembrane helix</keyword>
<evidence type="ECO:0000313" key="2">
    <source>
        <dbReference type="EMBL" id="QIP15202.1"/>
    </source>
</evidence>
<accession>A0A6G9ART4</accession>
<keyword evidence="1" id="KW-0812">Transmembrane</keyword>
<name>A0A6G9ART4_9BACT</name>
<organism evidence="2 3">
    <name type="scientific">Spirosoma aureum</name>
    <dbReference type="NCBI Taxonomy" id="2692134"/>
    <lineage>
        <taxon>Bacteria</taxon>
        <taxon>Pseudomonadati</taxon>
        <taxon>Bacteroidota</taxon>
        <taxon>Cytophagia</taxon>
        <taxon>Cytophagales</taxon>
        <taxon>Cytophagaceae</taxon>
        <taxon>Spirosoma</taxon>
    </lineage>
</organism>
<keyword evidence="1" id="KW-0472">Membrane</keyword>
<feature type="transmembrane region" description="Helical" evidence="1">
    <location>
        <begin position="7"/>
        <end position="27"/>
    </location>
</feature>
<gene>
    <name evidence="2" type="ORF">G8759_22540</name>
</gene>
<dbReference type="AlphaFoldDB" id="A0A6G9ART4"/>
<dbReference type="Proteomes" id="UP000501802">
    <property type="component" value="Chromosome"/>
</dbReference>
<feature type="transmembrane region" description="Helical" evidence="1">
    <location>
        <begin position="33"/>
        <end position="50"/>
    </location>
</feature>
<evidence type="ECO:0000313" key="3">
    <source>
        <dbReference type="Proteomes" id="UP000501802"/>
    </source>
</evidence>
<dbReference type="KEGG" id="spib:G8759_22540"/>
<proteinExistence type="predicted"/>
<evidence type="ECO:0000256" key="1">
    <source>
        <dbReference type="SAM" id="Phobius"/>
    </source>
</evidence>
<protein>
    <submittedName>
        <fullName evidence="2">Uncharacterized protein</fullName>
    </submittedName>
</protein>
<dbReference type="EMBL" id="CP050063">
    <property type="protein sequence ID" value="QIP15202.1"/>
    <property type="molecule type" value="Genomic_DNA"/>
</dbReference>
<reference evidence="2 3" key="1">
    <citation type="submission" date="2020-03" db="EMBL/GenBank/DDBJ databases">
        <authorList>
            <person name="Kim M.K."/>
        </authorList>
    </citation>
    <scope>NUCLEOTIDE SEQUENCE [LARGE SCALE GENOMIC DNA]</scope>
    <source>
        <strain evidence="2 3">BT328</strain>
    </source>
</reference>
<dbReference type="RefSeq" id="WP_162390439.1">
    <property type="nucleotide sequence ID" value="NZ_CP050063.1"/>
</dbReference>
<sequence length="62" mass="7167">MSLTKVLLIFTFLVFSVVSISTILWLLNQRSDFTPILAILLLIIHGWIFLKTKAFTKNPFKN</sequence>